<dbReference type="AlphaFoldDB" id="A0A448WLQ8"/>
<name>A0A448WLQ8_9PLAT</name>
<reference evidence="1" key="1">
    <citation type="submission" date="2018-11" db="EMBL/GenBank/DDBJ databases">
        <authorList>
            <consortium name="Pathogen Informatics"/>
        </authorList>
    </citation>
    <scope>NUCLEOTIDE SEQUENCE</scope>
</reference>
<comment type="caution">
    <text evidence="1">The sequence shown here is derived from an EMBL/GenBank/DDBJ whole genome shotgun (WGS) entry which is preliminary data.</text>
</comment>
<sequence length="96" mass="10810">MLCALLHPPVRPVEGACKTTTSADQYDEGNKRVNVSSLPVDSETTKILRKGLNFSLQNGRDILEDNLMEAINISDKFPEEKKRDMEMAIIPRNLTH</sequence>
<dbReference type="Proteomes" id="UP000784294">
    <property type="component" value="Unassembled WGS sequence"/>
</dbReference>
<organism evidence="1 2">
    <name type="scientific">Protopolystoma xenopodis</name>
    <dbReference type="NCBI Taxonomy" id="117903"/>
    <lineage>
        <taxon>Eukaryota</taxon>
        <taxon>Metazoa</taxon>
        <taxon>Spiralia</taxon>
        <taxon>Lophotrochozoa</taxon>
        <taxon>Platyhelminthes</taxon>
        <taxon>Monogenea</taxon>
        <taxon>Polyopisthocotylea</taxon>
        <taxon>Polystomatidea</taxon>
        <taxon>Polystomatidae</taxon>
        <taxon>Protopolystoma</taxon>
    </lineage>
</organism>
<proteinExistence type="predicted"/>
<evidence type="ECO:0000313" key="2">
    <source>
        <dbReference type="Proteomes" id="UP000784294"/>
    </source>
</evidence>
<gene>
    <name evidence="1" type="ORF">PXEA_LOCUS8285</name>
</gene>
<dbReference type="EMBL" id="CAAALY010022535">
    <property type="protein sequence ID" value="VEL14845.1"/>
    <property type="molecule type" value="Genomic_DNA"/>
</dbReference>
<keyword evidence="2" id="KW-1185">Reference proteome</keyword>
<protein>
    <submittedName>
        <fullName evidence="1">Uncharacterized protein</fullName>
    </submittedName>
</protein>
<accession>A0A448WLQ8</accession>
<evidence type="ECO:0000313" key="1">
    <source>
        <dbReference type="EMBL" id="VEL14845.1"/>
    </source>
</evidence>